<comment type="caution">
    <text evidence="1">The sequence shown here is derived from an EMBL/GenBank/DDBJ whole genome shotgun (WGS) entry which is preliminary data.</text>
</comment>
<protein>
    <submittedName>
        <fullName evidence="1">Uncharacterized protein</fullName>
    </submittedName>
</protein>
<dbReference type="Proteomes" id="UP000177878">
    <property type="component" value="Unassembled WGS sequence"/>
</dbReference>
<dbReference type="EMBL" id="MFFV01000034">
    <property type="protein sequence ID" value="OGF19329.1"/>
    <property type="molecule type" value="Genomic_DNA"/>
</dbReference>
<dbReference type="AlphaFoldDB" id="A0A1F5RY16"/>
<sequence>MDIKHYIIKAACDADARPRYLKHAPHLFDDYFVIKSGGEVVTSQEWDKLHAFHYFLDGLDFVSAAVLA</sequence>
<dbReference type="STRING" id="1797988.A3I35_03010"/>
<reference evidence="1 2" key="1">
    <citation type="journal article" date="2016" name="Nat. Commun.">
        <title>Thousands of microbial genomes shed light on interconnected biogeochemical processes in an aquifer system.</title>
        <authorList>
            <person name="Anantharaman K."/>
            <person name="Brown C.T."/>
            <person name="Hug L.A."/>
            <person name="Sharon I."/>
            <person name="Castelle C.J."/>
            <person name="Probst A.J."/>
            <person name="Thomas B.C."/>
            <person name="Singh A."/>
            <person name="Wilkins M.J."/>
            <person name="Karaoz U."/>
            <person name="Brodie E.L."/>
            <person name="Williams K.H."/>
            <person name="Hubbard S.S."/>
            <person name="Banfield J.F."/>
        </authorList>
    </citation>
    <scope>NUCLEOTIDE SEQUENCE [LARGE SCALE GENOMIC DNA]</scope>
</reference>
<proteinExistence type="predicted"/>
<accession>A0A1F5RY16</accession>
<gene>
    <name evidence="1" type="ORF">A3I35_03010</name>
</gene>
<organism evidence="1 2">
    <name type="scientific">Candidatus Falkowbacteria bacterium RIFCSPLOWO2_02_FULL_45_15</name>
    <dbReference type="NCBI Taxonomy" id="1797988"/>
    <lineage>
        <taxon>Bacteria</taxon>
        <taxon>Candidatus Falkowiibacteriota</taxon>
    </lineage>
</organism>
<evidence type="ECO:0000313" key="2">
    <source>
        <dbReference type="Proteomes" id="UP000177878"/>
    </source>
</evidence>
<evidence type="ECO:0000313" key="1">
    <source>
        <dbReference type="EMBL" id="OGF19329.1"/>
    </source>
</evidence>
<name>A0A1F5RY16_9BACT</name>